<dbReference type="Pfam" id="PF00067">
    <property type="entry name" value="p450"/>
    <property type="match status" value="1"/>
</dbReference>
<evidence type="ECO:0000313" key="10">
    <source>
        <dbReference type="Proteomes" id="UP001217089"/>
    </source>
</evidence>
<keyword evidence="7" id="KW-0503">Monooxygenase</keyword>
<comment type="caution">
    <text evidence="9">The sequence shown here is derived from an EMBL/GenBank/DDBJ whole genome shotgun (WGS) entry which is preliminary data.</text>
</comment>
<evidence type="ECO:0000256" key="7">
    <source>
        <dbReference type="RuleBase" id="RU000461"/>
    </source>
</evidence>
<comment type="similarity">
    <text evidence="1 7">Belongs to the cytochrome P450 family.</text>
</comment>
<gene>
    <name evidence="9" type="ORF">KUTeg_003915</name>
</gene>
<dbReference type="PRINTS" id="PR00463">
    <property type="entry name" value="EP450I"/>
</dbReference>
<dbReference type="Proteomes" id="UP001217089">
    <property type="component" value="Unassembled WGS sequence"/>
</dbReference>
<dbReference type="InterPro" id="IPR002401">
    <property type="entry name" value="Cyt_P450_E_grp-I"/>
</dbReference>
<evidence type="ECO:0008006" key="11">
    <source>
        <dbReference type="Google" id="ProtNLM"/>
    </source>
</evidence>
<keyword evidence="4 7" id="KW-0560">Oxidoreductase</keyword>
<feature type="transmembrane region" description="Helical" evidence="8">
    <location>
        <begin position="188"/>
        <end position="213"/>
    </location>
</feature>
<dbReference type="SUPFAM" id="SSF48264">
    <property type="entry name" value="Cytochrome P450"/>
    <property type="match status" value="1"/>
</dbReference>
<dbReference type="Gene3D" id="1.10.630.10">
    <property type="entry name" value="Cytochrome P450"/>
    <property type="match status" value="1"/>
</dbReference>
<keyword evidence="10" id="KW-1185">Reference proteome</keyword>
<keyword evidence="8" id="KW-0812">Transmembrane</keyword>
<protein>
    <recommendedName>
        <fullName evidence="11">Cytochrome P450</fullName>
    </recommendedName>
</protein>
<keyword evidence="8" id="KW-1133">Transmembrane helix</keyword>
<keyword evidence="8" id="KW-0472">Membrane</keyword>
<evidence type="ECO:0000256" key="4">
    <source>
        <dbReference type="ARBA" id="ARBA00023002"/>
    </source>
</evidence>
<name>A0ABQ9FNF1_TEGGR</name>
<evidence type="ECO:0000256" key="3">
    <source>
        <dbReference type="ARBA" id="ARBA00022723"/>
    </source>
</evidence>
<dbReference type="EMBL" id="JARBDR010000214">
    <property type="protein sequence ID" value="KAJ8318824.1"/>
    <property type="molecule type" value="Genomic_DNA"/>
</dbReference>
<evidence type="ECO:0000256" key="6">
    <source>
        <dbReference type="ARBA" id="ARBA00043906"/>
    </source>
</evidence>
<dbReference type="InterPro" id="IPR017972">
    <property type="entry name" value="Cyt_P450_CS"/>
</dbReference>
<comment type="function">
    <text evidence="6">Cytochromes P450 are a group of heme-thiolate monooxygenases. They oxidize a variety of structurally unrelated compounds, including steroids, fatty acids, and xenobiotics.</text>
</comment>
<keyword evidence="5 7" id="KW-0408">Iron</keyword>
<keyword evidence="3 7" id="KW-0479">Metal-binding</keyword>
<organism evidence="9 10">
    <name type="scientific">Tegillarca granosa</name>
    <name type="common">Malaysian cockle</name>
    <name type="synonym">Anadara granosa</name>
    <dbReference type="NCBI Taxonomy" id="220873"/>
    <lineage>
        <taxon>Eukaryota</taxon>
        <taxon>Metazoa</taxon>
        <taxon>Spiralia</taxon>
        <taxon>Lophotrochozoa</taxon>
        <taxon>Mollusca</taxon>
        <taxon>Bivalvia</taxon>
        <taxon>Autobranchia</taxon>
        <taxon>Pteriomorphia</taxon>
        <taxon>Arcoida</taxon>
        <taxon>Arcoidea</taxon>
        <taxon>Arcidae</taxon>
        <taxon>Tegillarca</taxon>
    </lineage>
</organism>
<evidence type="ECO:0000256" key="5">
    <source>
        <dbReference type="ARBA" id="ARBA00023004"/>
    </source>
</evidence>
<sequence>MCTMTTYLKRHFSVFERLGIPGPKPMFLFGNLLDIMKKGHLNAIIEWKKEYGRVFGYFEGYTPVLSVSDPRILKQVLVSDFGNFRSRKPFPLAPRKSLGLFLENGNKWKRSRTLLTPAFSTGKLKQMFSIMHNSVDQLIHNMKKKAEEKNEFDVYGCAFGLQTNAQTDPDDPFLANIQKLFNYMSKTLILPLVMLFPFIQYFIFALKNIVMIFGMNPVVWLRNQLRSVIQLRKEMGNNSKVIDLIQLMLFTNSKKFVQLSDKEIVAQSMTFLLAGYETTSAVLAFLCYTLVQNPQVQRRLCKEIDDVVGDNDVTYQTLQNLPYLDRVFDEVCRLYPTASLIVTRQAAQSRCYNGVFIPAGMNVQANVWGLHHDGDFWQDPDAFDPDRFLPENKSRITPYSFLPFGAGPRSCIGSRFAMLETKIALARVLQIFHFKPGQSLKIQRFVFKTTISLWVDGIE</sequence>
<evidence type="ECO:0000256" key="2">
    <source>
        <dbReference type="ARBA" id="ARBA00022617"/>
    </source>
</evidence>
<dbReference type="CDD" id="cd11055">
    <property type="entry name" value="CYP3A-like"/>
    <property type="match status" value="1"/>
</dbReference>
<dbReference type="PROSITE" id="PS00086">
    <property type="entry name" value="CYTOCHROME_P450"/>
    <property type="match status" value="1"/>
</dbReference>
<accession>A0ABQ9FNF1</accession>
<reference evidence="9 10" key="1">
    <citation type="submission" date="2022-12" db="EMBL/GenBank/DDBJ databases">
        <title>Chromosome-level genome of Tegillarca granosa.</title>
        <authorList>
            <person name="Kim J."/>
        </authorList>
    </citation>
    <scope>NUCLEOTIDE SEQUENCE [LARGE SCALE GENOMIC DNA]</scope>
    <source>
        <strain evidence="9">Teg-2019</strain>
        <tissue evidence="9">Adductor muscle</tissue>
    </source>
</reference>
<evidence type="ECO:0000313" key="9">
    <source>
        <dbReference type="EMBL" id="KAJ8318824.1"/>
    </source>
</evidence>
<evidence type="ECO:0000256" key="8">
    <source>
        <dbReference type="SAM" id="Phobius"/>
    </source>
</evidence>
<dbReference type="PANTHER" id="PTHR24302:SF15">
    <property type="entry name" value="FATTY-ACID PEROXYGENASE"/>
    <property type="match status" value="1"/>
</dbReference>
<dbReference type="InterPro" id="IPR036396">
    <property type="entry name" value="Cyt_P450_sf"/>
</dbReference>
<dbReference type="InterPro" id="IPR050705">
    <property type="entry name" value="Cytochrome_P450_3A"/>
</dbReference>
<dbReference type="PRINTS" id="PR00385">
    <property type="entry name" value="P450"/>
</dbReference>
<evidence type="ECO:0000256" key="1">
    <source>
        <dbReference type="ARBA" id="ARBA00010617"/>
    </source>
</evidence>
<dbReference type="PANTHER" id="PTHR24302">
    <property type="entry name" value="CYTOCHROME P450 FAMILY 3"/>
    <property type="match status" value="1"/>
</dbReference>
<proteinExistence type="inferred from homology"/>
<keyword evidence="2 7" id="KW-0349">Heme</keyword>
<dbReference type="InterPro" id="IPR001128">
    <property type="entry name" value="Cyt_P450"/>
</dbReference>